<reference evidence="2" key="1">
    <citation type="submission" date="2015-02" db="EMBL/GenBank/DDBJ databases">
        <title>Draft Genome of Frankia sp. CpI1-S.</title>
        <authorList>
            <person name="Oshone R.T."/>
            <person name="Ngom M."/>
            <person name="Ghodhbane-Gtari F."/>
            <person name="Gtari M."/>
            <person name="Morris K."/>
            <person name="Thomas K."/>
            <person name="Sen A."/>
            <person name="Tisa L.S."/>
        </authorList>
    </citation>
    <scope>NUCLEOTIDE SEQUENCE [LARGE SCALE GENOMIC DNA]</scope>
    <source>
        <strain evidence="2">CpI1-S</strain>
    </source>
</reference>
<dbReference type="GO" id="GO:0004497">
    <property type="term" value="F:monooxygenase activity"/>
    <property type="evidence" value="ECO:0007669"/>
    <property type="project" value="UniProtKB-KW"/>
</dbReference>
<keyword evidence="1" id="KW-0503">Monooxygenase</keyword>
<dbReference type="CDD" id="cd21650">
    <property type="entry name" value="CrtA-like"/>
    <property type="match status" value="1"/>
</dbReference>
<organism evidence="1 2">
    <name type="scientific">Frankia torreyi</name>
    <dbReference type="NCBI Taxonomy" id="1856"/>
    <lineage>
        <taxon>Bacteria</taxon>
        <taxon>Bacillati</taxon>
        <taxon>Actinomycetota</taxon>
        <taxon>Actinomycetes</taxon>
        <taxon>Frankiales</taxon>
        <taxon>Frankiaceae</taxon>
        <taxon>Frankia</taxon>
    </lineage>
</organism>
<keyword evidence="2" id="KW-1185">Reference proteome</keyword>
<name>A0A0D8BKX9_9ACTN</name>
<evidence type="ECO:0000313" key="1">
    <source>
        <dbReference type="EMBL" id="KJE24801.1"/>
    </source>
</evidence>
<comment type="caution">
    <text evidence="1">The sequence shown here is derived from an EMBL/GenBank/DDBJ whole genome shotgun (WGS) entry which is preliminary data.</text>
</comment>
<dbReference type="EMBL" id="JYFN01000004">
    <property type="protein sequence ID" value="KJE24801.1"/>
    <property type="molecule type" value="Genomic_DNA"/>
</dbReference>
<dbReference type="PATRIC" id="fig|1502723.3.peg.3381"/>
<sequence length="265" mass="28621">MRTAVPMNPANPAALLVTVDFWRVPRRRIGHALARVAADRSALRHVPGLTFVKLLGTGSASSLGLRGADPCQWAMVAVWETPSAARSFERSAQVRAWSVLAEERWRIDLHPLSSRGRWSRQEPFGDPTATAAPTATATGTKVAVITRARVAPRHTLTFRRAVPPVVADLAQAEGLLFAAGIGEAPIGLKGTFSLWQDAASLRRFAYGRPAHSEVVRRTPEVGWYSEELFARFAVLGSRGTLGGRDPLLALLPDPTLAGPPTLTTR</sequence>
<dbReference type="AlphaFoldDB" id="A0A0D8BKX9"/>
<dbReference type="InterPro" id="IPR049574">
    <property type="entry name" value="CrtA-like"/>
</dbReference>
<reference evidence="1 2" key="2">
    <citation type="journal article" date="2016" name="Genome Announc.">
        <title>Permanent Draft Genome Sequences for Two Variants of Frankia sp. Strain CpI1, the First Frankia Strain Isolated from Root Nodules of Comptonia peregrina.</title>
        <authorList>
            <person name="Oshone R."/>
            <person name="Hurst S.G.IV."/>
            <person name="Abebe-Akele F."/>
            <person name="Simpson S."/>
            <person name="Morris K."/>
            <person name="Thomas W.K."/>
            <person name="Tisa L.S."/>
        </authorList>
    </citation>
    <scope>NUCLEOTIDE SEQUENCE [LARGE SCALE GENOMIC DNA]</scope>
    <source>
        <strain evidence="2">CpI1-S</strain>
    </source>
</reference>
<dbReference type="OrthoDB" id="1122317at2"/>
<dbReference type="RefSeq" id="WP_082121658.1">
    <property type="nucleotide sequence ID" value="NZ_JYFN01000004.1"/>
</dbReference>
<accession>A0A0D8BKX9</accession>
<dbReference type="Proteomes" id="UP000032545">
    <property type="component" value="Unassembled WGS sequence"/>
</dbReference>
<proteinExistence type="predicted"/>
<keyword evidence="1" id="KW-0560">Oxidoreductase</keyword>
<protein>
    <submittedName>
        <fullName evidence="1">Spheroidene monooxygenase</fullName>
        <ecNumber evidence="1">1.14.-.-</ecNumber>
    </submittedName>
</protein>
<evidence type="ECO:0000313" key="2">
    <source>
        <dbReference type="Proteomes" id="UP000032545"/>
    </source>
</evidence>
<dbReference type="EC" id="1.14.-.-" evidence="1"/>
<gene>
    <name evidence="1" type="ORF">FF36_00808</name>
</gene>